<sequence>MEALFDCFAKYSKTTSNQQPPSSSTGAAPTDKGKSAAPDIVVNPGMPQQSAKANRPAVNPVWSSASGLNVSSGLANDNLRLNDNTLRKFVFFSKLQHAINASSAPLAPAAAAVPAQPSFCELNITLHKWLPMVPKMEVNGIN</sequence>
<proteinExistence type="predicted"/>
<dbReference type="EMBL" id="ADAS02000042">
    <property type="protein sequence ID" value="OAV94205.1"/>
    <property type="molecule type" value="Genomic_DNA"/>
</dbReference>
<dbReference type="VEuPathDB" id="FungiDB:PTTG_00627"/>
<feature type="compositionally biased region" description="Low complexity" evidence="1">
    <location>
        <begin position="13"/>
        <end position="25"/>
    </location>
</feature>
<evidence type="ECO:0000256" key="1">
    <source>
        <dbReference type="SAM" id="MobiDB-lite"/>
    </source>
</evidence>
<reference evidence="3 4" key="3">
    <citation type="journal article" date="2017" name="G3 (Bethesda)">
        <title>Comparative analysis highlights variable genome content of wheat rusts and divergence of the mating loci.</title>
        <authorList>
            <person name="Cuomo C.A."/>
            <person name="Bakkeren G."/>
            <person name="Khalil H.B."/>
            <person name="Panwar V."/>
            <person name="Joly D."/>
            <person name="Linning R."/>
            <person name="Sakthikumar S."/>
            <person name="Song X."/>
            <person name="Adiconis X."/>
            <person name="Fan L."/>
            <person name="Goldberg J.M."/>
            <person name="Levin J.Z."/>
            <person name="Young S."/>
            <person name="Zeng Q."/>
            <person name="Anikster Y."/>
            <person name="Bruce M."/>
            <person name="Wang M."/>
            <person name="Yin C."/>
            <person name="McCallum B."/>
            <person name="Szabo L.J."/>
            <person name="Hulbert S."/>
            <person name="Chen X."/>
            <person name="Fellers J.P."/>
        </authorList>
    </citation>
    <scope>NUCLEOTIDE SEQUENCE</scope>
    <source>
        <strain evidence="3">isolate 1-1 / race 1 (BBBD)</strain>
        <strain evidence="4">Isolate 1-1 / race 1 (BBBD)</strain>
    </source>
</reference>
<keyword evidence="4" id="KW-1185">Reference proteome</keyword>
<accession>A0A0C4EIR0</accession>
<organism evidence="2">
    <name type="scientific">Puccinia triticina (isolate 1-1 / race 1 (BBBD))</name>
    <name type="common">Brown leaf rust fungus</name>
    <dbReference type="NCBI Taxonomy" id="630390"/>
    <lineage>
        <taxon>Eukaryota</taxon>
        <taxon>Fungi</taxon>
        <taxon>Dikarya</taxon>
        <taxon>Basidiomycota</taxon>
        <taxon>Pucciniomycotina</taxon>
        <taxon>Pucciniomycetes</taxon>
        <taxon>Pucciniales</taxon>
        <taxon>Pucciniaceae</taxon>
        <taxon>Puccinia</taxon>
    </lineage>
</organism>
<dbReference type="AlphaFoldDB" id="A0A0C4EIR0"/>
<evidence type="ECO:0000313" key="4">
    <source>
        <dbReference type="Proteomes" id="UP000005240"/>
    </source>
</evidence>
<name>A0A0C4EIR0_PUCT1</name>
<reference evidence="3" key="4">
    <citation type="submission" date="2025-05" db="UniProtKB">
        <authorList>
            <consortium name="EnsemblFungi"/>
        </authorList>
    </citation>
    <scope>IDENTIFICATION</scope>
    <source>
        <strain evidence="3">isolate 1-1 / race 1 (BBBD)</strain>
    </source>
</reference>
<gene>
    <name evidence="2" type="ORF">PTTG_00627</name>
</gene>
<protein>
    <submittedName>
        <fullName evidence="2 3">Uncharacterized protein</fullName>
    </submittedName>
</protein>
<dbReference type="EnsemblFungi" id="PTTG_00627-t43_1">
    <property type="protein sequence ID" value="PTTG_00627-t43_1-p1"/>
    <property type="gene ID" value="PTTG_00627"/>
</dbReference>
<feature type="region of interest" description="Disordered" evidence="1">
    <location>
        <begin position="13"/>
        <end position="55"/>
    </location>
</feature>
<reference evidence="2" key="1">
    <citation type="submission" date="2009-11" db="EMBL/GenBank/DDBJ databases">
        <authorList>
            <consortium name="The Broad Institute Genome Sequencing Platform"/>
            <person name="Ward D."/>
            <person name="Feldgarden M."/>
            <person name="Earl A."/>
            <person name="Young S.K."/>
            <person name="Zeng Q."/>
            <person name="Koehrsen M."/>
            <person name="Alvarado L."/>
            <person name="Berlin A."/>
            <person name="Bochicchio J."/>
            <person name="Borenstein D."/>
            <person name="Chapman S.B."/>
            <person name="Chen Z."/>
            <person name="Engels R."/>
            <person name="Freedman E."/>
            <person name="Gellesch M."/>
            <person name="Goldberg J."/>
            <person name="Griggs A."/>
            <person name="Gujja S."/>
            <person name="Heilman E."/>
            <person name="Heiman D."/>
            <person name="Hepburn T."/>
            <person name="Howarth C."/>
            <person name="Jen D."/>
            <person name="Larson L."/>
            <person name="Lewis B."/>
            <person name="Mehta T."/>
            <person name="Park D."/>
            <person name="Pearson M."/>
            <person name="Roberts A."/>
            <person name="Saif S."/>
            <person name="Shea T."/>
            <person name="Shenoy N."/>
            <person name="Sisk P."/>
            <person name="Stolte C."/>
            <person name="Sykes S."/>
            <person name="Thomson T."/>
            <person name="Walk T."/>
            <person name="White J."/>
            <person name="Yandava C."/>
            <person name="Izard J."/>
            <person name="Baranova O.V."/>
            <person name="Blanton J.M."/>
            <person name="Tanner A.C."/>
            <person name="Dewhirst F.E."/>
            <person name="Haas B."/>
            <person name="Nusbaum C."/>
            <person name="Birren B."/>
        </authorList>
    </citation>
    <scope>NUCLEOTIDE SEQUENCE [LARGE SCALE GENOMIC DNA]</scope>
    <source>
        <strain evidence="2">1-1 BBBD Race 1</strain>
    </source>
</reference>
<dbReference type="Proteomes" id="UP000005240">
    <property type="component" value="Unassembled WGS sequence"/>
</dbReference>
<evidence type="ECO:0000313" key="2">
    <source>
        <dbReference type="EMBL" id="OAV94205.1"/>
    </source>
</evidence>
<reference evidence="2" key="2">
    <citation type="submission" date="2016-05" db="EMBL/GenBank/DDBJ databases">
        <title>Comparative analysis highlights variable genome content of wheat rusts and divergence of the mating loci.</title>
        <authorList>
            <person name="Cuomo C.A."/>
            <person name="Bakkeren G."/>
            <person name="Szabo L."/>
            <person name="Khalil H."/>
            <person name="Joly D."/>
            <person name="Goldberg J."/>
            <person name="Young S."/>
            <person name="Zeng Q."/>
            <person name="Fellers J."/>
        </authorList>
    </citation>
    <scope>NUCLEOTIDE SEQUENCE [LARGE SCALE GENOMIC DNA]</scope>
    <source>
        <strain evidence="2">1-1 BBBD Race 1</strain>
    </source>
</reference>
<evidence type="ECO:0000313" key="3">
    <source>
        <dbReference type="EnsemblFungi" id="PTTG_00627-t43_1-p1"/>
    </source>
</evidence>